<organism evidence="1 2">
    <name type="scientific">Endocarpon pusillum (strain Z07020 / HMAS-L-300199)</name>
    <name type="common">Lichen-forming fungus</name>
    <dbReference type="NCBI Taxonomy" id="1263415"/>
    <lineage>
        <taxon>Eukaryota</taxon>
        <taxon>Fungi</taxon>
        <taxon>Dikarya</taxon>
        <taxon>Ascomycota</taxon>
        <taxon>Pezizomycotina</taxon>
        <taxon>Eurotiomycetes</taxon>
        <taxon>Chaetothyriomycetidae</taxon>
        <taxon>Verrucariales</taxon>
        <taxon>Verrucariaceae</taxon>
        <taxon>Endocarpon</taxon>
    </lineage>
</organism>
<name>U1G9R5_ENDPU</name>
<gene>
    <name evidence="1" type="ORF">EPUS_03417</name>
</gene>
<dbReference type="AlphaFoldDB" id="U1G9R5"/>
<evidence type="ECO:0000313" key="1">
    <source>
        <dbReference type="EMBL" id="ERF74227.1"/>
    </source>
</evidence>
<dbReference type="RefSeq" id="XP_007800166.1">
    <property type="nucleotide sequence ID" value="XM_007801975.1"/>
</dbReference>
<evidence type="ECO:0000313" key="2">
    <source>
        <dbReference type="Proteomes" id="UP000019373"/>
    </source>
</evidence>
<accession>U1G9R5</accession>
<dbReference type="GeneID" id="19238460"/>
<dbReference type="EMBL" id="KE720887">
    <property type="protein sequence ID" value="ERF74227.1"/>
    <property type="molecule type" value="Genomic_DNA"/>
</dbReference>
<keyword evidence="2" id="KW-1185">Reference proteome</keyword>
<dbReference type="HOGENOM" id="CLU_2558278_0_0_1"/>
<dbReference type="Proteomes" id="UP000019373">
    <property type="component" value="Unassembled WGS sequence"/>
</dbReference>
<sequence>MEGAWEFGGEGYQFEGRCCGWEVVDAFWAAAAAAAAAAGAAGVEVDEVGRVVRAFLGRVQVRSLGVGAEEGGAVREGAVIME</sequence>
<protein>
    <submittedName>
        <fullName evidence="1">Uncharacterized protein</fullName>
    </submittedName>
</protein>
<proteinExistence type="predicted"/>
<reference evidence="2" key="1">
    <citation type="journal article" date="2014" name="BMC Genomics">
        <title>Genome characteristics reveal the impact of lichenization on lichen-forming fungus Endocarpon pusillum Hedwig (Verrucariales, Ascomycota).</title>
        <authorList>
            <person name="Wang Y.-Y."/>
            <person name="Liu B."/>
            <person name="Zhang X.-Y."/>
            <person name="Zhou Q.-M."/>
            <person name="Zhang T."/>
            <person name="Li H."/>
            <person name="Yu Y.-F."/>
            <person name="Zhang X.-L."/>
            <person name="Hao X.-Y."/>
            <person name="Wang M."/>
            <person name="Wang L."/>
            <person name="Wei J.-C."/>
        </authorList>
    </citation>
    <scope>NUCLEOTIDE SEQUENCE [LARGE SCALE GENOMIC DNA]</scope>
    <source>
        <strain evidence="2">Z07020 / HMAS-L-300199</strain>
    </source>
</reference>